<evidence type="ECO:0000256" key="5">
    <source>
        <dbReference type="ARBA" id="ARBA00015611"/>
    </source>
</evidence>
<evidence type="ECO:0000256" key="2">
    <source>
        <dbReference type="ARBA" id="ARBA00001947"/>
    </source>
</evidence>
<dbReference type="Pfam" id="PF17900">
    <property type="entry name" value="Peptidase_M1_N"/>
    <property type="match status" value="1"/>
</dbReference>
<keyword evidence="9" id="KW-0862">Zinc</keyword>
<evidence type="ECO:0000256" key="7">
    <source>
        <dbReference type="ARBA" id="ARBA00022723"/>
    </source>
</evidence>
<evidence type="ECO:0000256" key="6">
    <source>
        <dbReference type="ARBA" id="ARBA00022670"/>
    </source>
</evidence>
<evidence type="ECO:0000259" key="14">
    <source>
        <dbReference type="Pfam" id="PF01433"/>
    </source>
</evidence>
<dbReference type="AlphaFoldDB" id="A0A1H2Z092"/>
<dbReference type="Pfam" id="PF01433">
    <property type="entry name" value="Peptidase_M1"/>
    <property type="match status" value="1"/>
</dbReference>
<dbReference type="InterPro" id="IPR014782">
    <property type="entry name" value="Peptidase_M1_dom"/>
</dbReference>
<dbReference type="GO" id="GO:0008270">
    <property type="term" value="F:zinc ion binding"/>
    <property type="evidence" value="ECO:0007669"/>
    <property type="project" value="InterPro"/>
</dbReference>
<organism evidence="16 17">
    <name type="scientific">Amycolatopsis xylanica</name>
    <dbReference type="NCBI Taxonomy" id="589385"/>
    <lineage>
        <taxon>Bacteria</taxon>
        <taxon>Bacillati</taxon>
        <taxon>Actinomycetota</taxon>
        <taxon>Actinomycetes</taxon>
        <taxon>Pseudonocardiales</taxon>
        <taxon>Pseudonocardiaceae</taxon>
        <taxon>Amycolatopsis</taxon>
    </lineage>
</organism>
<accession>A0A1H2Z092</accession>
<reference evidence="16 17" key="1">
    <citation type="submission" date="2016-10" db="EMBL/GenBank/DDBJ databases">
        <authorList>
            <person name="de Groot N.N."/>
        </authorList>
    </citation>
    <scope>NUCLEOTIDE SEQUENCE [LARGE SCALE GENOMIC DNA]</scope>
    <source>
        <strain evidence="16 17">CPCC 202699</strain>
    </source>
</reference>
<comment type="similarity">
    <text evidence="3">Belongs to the peptidase M1 family.</text>
</comment>
<dbReference type="PANTHER" id="PTHR11533:SF297">
    <property type="entry name" value="AMINOPEPTIDASE N"/>
    <property type="match status" value="1"/>
</dbReference>
<evidence type="ECO:0000313" key="17">
    <source>
        <dbReference type="Proteomes" id="UP000199515"/>
    </source>
</evidence>
<dbReference type="Gene3D" id="1.10.390.10">
    <property type="entry name" value="Neutral Protease Domain 2"/>
    <property type="match status" value="1"/>
</dbReference>
<keyword evidence="8" id="KW-0378">Hydrolase</keyword>
<proteinExistence type="inferred from homology"/>
<comment type="catalytic activity">
    <reaction evidence="1">
        <text>Release of an N-terminal amino acid, Xaa-|-Yaa- from a peptide, amide or arylamide. Xaa is preferably Ala, but may be most amino acids including Pro (slow action). When a terminal hydrophobic residue is followed by a prolyl residue, the two may be released as an intact Xaa-Pro dipeptide.</text>
        <dbReference type="EC" id="3.4.11.2"/>
    </reaction>
</comment>
<feature type="domain" description="Aminopeptidase N-like N-terminal" evidence="15">
    <location>
        <begin position="56"/>
        <end position="228"/>
    </location>
</feature>
<evidence type="ECO:0000313" key="16">
    <source>
        <dbReference type="EMBL" id="SDX10872.1"/>
    </source>
</evidence>
<evidence type="ECO:0000256" key="10">
    <source>
        <dbReference type="ARBA" id="ARBA00023049"/>
    </source>
</evidence>
<gene>
    <name evidence="16" type="ORF">SAMN05421504_102334</name>
</gene>
<comment type="cofactor">
    <cofactor evidence="2">
        <name>Zn(2+)</name>
        <dbReference type="ChEBI" id="CHEBI:29105"/>
    </cofactor>
</comment>
<evidence type="ECO:0000256" key="3">
    <source>
        <dbReference type="ARBA" id="ARBA00010136"/>
    </source>
</evidence>
<dbReference type="PANTHER" id="PTHR11533">
    <property type="entry name" value="PROTEASE M1 ZINC METALLOPROTEASE"/>
    <property type="match status" value="1"/>
</dbReference>
<protein>
    <recommendedName>
        <fullName evidence="5">Aminopeptidase N</fullName>
        <ecNumber evidence="4">3.4.11.2</ecNumber>
    </recommendedName>
    <alternativeName>
        <fullName evidence="11">Alanine aminopeptidase</fullName>
    </alternativeName>
    <alternativeName>
        <fullName evidence="12">Lysyl aminopeptidase</fullName>
    </alternativeName>
</protein>
<feature type="compositionally biased region" description="Pro residues" evidence="13">
    <location>
        <begin position="22"/>
        <end position="35"/>
    </location>
</feature>
<dbReference type="EMBL" id="FNON01000002">
    <property type="protein sequence ID" value="SDX10872.1"/>
    <property type="molecule type" value="Genomic_DNA"/>
</dbReference>
<evidence type="ECO:0000256" key="9">
    <source>
        <dbReference type="ARBA" id="ARBA00022833"/>
    </source>
</evidence>
<evidence type="ECO:0000256" key="8">
    <source>
        <dbReference type="ARBA" id="ARBA00022801"/>
    </source>
</evidence>
<dbReference type="GO" id="GO:0008237">
    <property type="term" value="F:metallopeptidase activity"/>
    <property type="evidence" value="ECO:0007669"/>
    <property type="project" value="UniProtKB-KW"/>
</dbReference>
<dbReference type="PRINTS" id="PR00756">
    <property type="entry name" value="ALADIPTASE"/>
</dbReference>
<dbReference type="InterPro" id="IPR045357">
    <property type="entry name" value="Aminopeptidase_N-like_N"/>
</dbReference>
<dbReference type="InterPro" id="IPR001930">
    <property type="entry name" value="Peptidase_M1"/>
</dbReference>
<evidence type="ECO:0000256" key="1">
    <source>
        <dbReference type="ARBA" id="ARBA00000098"/>
    </source>
</evidence>
<keyword evidence="7" id="KW-0479">Metal-binding</keyword>
<keyword evidence="10" id="KW-0482">Metalloprotease</keyword>
<name>A0A1H2Z092_9PSEU</name>
<sequence>MLALIAVTIIGCSADTQAPPMLAKPPPAPMDPKPGAPGAGDEAYPNDGNGGYDALDYQVGIGFDPATSHLDGDTTVTARATQDLSRFNLDLRGLEVASVQIDDKPAQFAREGEFELVITPAEPIRSGTVYRTRVIYSGKPTQAATAALGDGGWLKSTSGGAYVVGEPHSAAFWYPVNETPLDKATFRLTARVPDGWTVISNGRDTPPKSVGGWSTTTWTEPNPIASYLTTIAVDKFTVDRATLPDGTPVINAYAPGTESKRDIENKLPEVLDFLKTKFGAYPQSAAGGIFVNEDIHFSLETQTRPTYAKWADLGTIVHENAHQWFGDTVSVRSWSDVCLNECFASYAQWLWQERSGDDLDARYRAALEITGKSAEFWSHRLTGAGTGHEFEGVYDKGILAMHALRRKLGEDVFNRLLTGWPQQFKNGNASWNDFELFTSNLAGTKLNTFFDTWFHSDKVPADADLYPGKLRG</sequence>
<dbReference type="SUPFAM" id="SSF55486">
    <property type="entry name" value="Metalloproteases ('zincins'), catalytic domain"/>
    <property type="match status" value="1"/>
</dbReference>
<dbReference type="GO" id="GO:0016285">
    <property type="term" value="F:alanyl aminopeptidase activity"/>
    <property type="evidence" value="ECO:0007669"/>
    <property type="project" value="UniProtKB-EC"/>
</dbReference>
<evidence type="ECO:0000259" key="15">
    <source>
        <dbReference type="Pfam" id="PF17900"/>
    </source>
</evidence>
<dbReference type="Proteomes" id="UP000199515">
    <property type="component" value="Unassembled WGS sequence"/>
</dbReference>
<dbReference type="GO" id="GO:0006508">
    <property type="term" value="P:proteolysis"/>
    <property type="evidence" value="ECO:0007669"/>
    <property type="project" value="UniProtKB-KW"/>
</dbReference>
<dbReference type="InterPro" id="IPR027268">
    <property type="entry name" value="Peptidase_M4/M1_CTD_sf"/>
</dbReference>
<evidence type="ECO:0000256" key="13">
    <source>
        <dbReference type="SAM" id="MobiDB-lite"/>
    </source>
</evidence>
<dbReference type="Gene3D" id="2.60.40.1730">
    <property type="entry name" value="tricorn interacting facor f3 domain"/>
    <property type="match status" value="1"/>
</dbReference>
<feature type="domain" description="Peptidase M1 membrane alanine aminopeptidase" evidence="14">
    <location>
        <begin position="299"/>
        <end position="453"/>
    </location>
</feature>
<dbReference type="InterPro" id="IPR050344">
    <property type="entry name" value="Peptidase_M1_aminopeptidases"/>
</dbReference>
<keyword evidence="6" id="KW-0645">Protease</keyword>
<evidence type="ECO:0000256" key="12">
    <source>
        <dbReference type="ARBA" id="ARBA00031533"/>
    </source>
</evidence>
<evidence type="ECO:0000256" key="11">
    <source>
        <dbReference type="ARBA" id="ARBA00029811"/>
    </source>
</evidence>
<feature type="region of interest" description="Disordered" evidence="13">
    <location>
        <begin position="16"/>
        <end position="49"/>
    </location>
</feature>
<dbReference type="STRING" id="589385.SAMN05421504_102334"/>
<keyword evidence="17" id="KW-1185">Reference proteome</keyword>
<evidence type="ECO:0000256" key="4">
    <source>
        <dbReference type="ARBA" id="ARBA00012564"/>
    </source>
</evidence>
<dbReference type="CDD" id="cd09603">
    <property type="entry name" value="M1_APN_like"/>
    <property type="match status" value="1"/>
</dbReference>
<dbReference type="InterPro" id="IPR042097">
    <property type="entry name" value="Aminopeptidase_N-like_N_sf"/>
</dbReference>
<dbReference type="EC" id="3.4.11.2" evidence="4"/>
<dbReference type="SUPFAM" id="SSF63737">
    <property type="entry name" value="Leukotriene A4 hydrolase N-terminal domain"/>
    <property type="match status" value="1"/>
</dbReference>